<dbReference type="InterPro" id="IPR011733">
    <property type="entry name" value="CHP02185_IM"/>
</dbReference>
<dbReference type="Pfam" id="PF09605">
    <property type="entry name" value="Trep_Strep"/>
    <property type="match status" value="1"/>
</dbReference>
<feature type="transmembrane region" description="Helical" evidence="1">
    <location>
        <begin position="93"/>
        <end position="110"/>
    </location>
</feature>
<feature type="transmembrane region" description="Helical" evidence="1">
    <location>
        <begin position="197"/>
        <end position="216"/>
    </location>
</feature>
<sequence length="230" mass="25899">MNQDMQNAWEREVDMEHSPYETSKSRKGAAFEMWGVKEVVTAVLFSALMIVVMFVVGSVTMLGVDFSMLFMAATYVLVVAPLYMLMVMRVNRFGVTAFYACVMALVYLMFGNLWYMLPFYLVGGLAIDALFLRTAAQRAKPNRIVAAWATFSALYSLSSIIPILVNLQGYLQELAEVRMMGEEYVNAYLKYYGNAEWIVFIVALTAFAGFLGALVGKRLMRKHFLKAGVI</sequence>
<protein>
    <recommendedName>
        <fullName evidence="4">Trep_Strep domain-containing protein</fullName>
    </recommendedName>
</protein>
<name>C8WPT7_EGGLE</name>
<evidence type="ECO:0000313" key="3">
    <source>
        <dbReference type="Proteomes" id="UP000001377"/>
    </source>
</evidence>
<feature type="transmembrane region" description="Helical" evidence="1">
    <location>
        <begin position="39"/>
        <end position="60"/>
    </location>
</feature>
<keyword evidence="1" id="KW-0472">Membrane</keyword>
<accession>C8WPT7</accession>
<dbReference type="AlphaFoldDB" id="C8WPT7"/>
<evidence type="ECO:0008006" key="4">
    <source>
        <dbReference type="Google" id="ProtNLM"/>
    </source>
</evidence>
<organism evidence="2 3">
    <name type="scientific">Eggerthella lenta (strain ATCC 25559 / DSM 2243 / CCUG 17323 / JCM 9979 / KCTC 3265 / NCTC 11813 / VPI 0255 / 1899 B)</name>
    <name type="common">Eubacterium lentum</name>
    <dbReference type="NCBI Taxonomy" id="479437"/>
    <lineage>
        <taxon>Bacteria</taxon>
        <taxon>Bacillati</taxon>
        <taxon>Actinomycetota</taxon>
        <taxon>Coriobacteriia</taxon>
        <taxon>Eggerthellales</taxon>
        <taxon>Eggerthellaceae</taxon>
        <taxon>Eggerthella</taxon>
    </lineage>
</organism>
<dbReference type="eggNOG" id="ENOG502Z9V0">
    <property type="taxonomic scope" value="Bacteria"/>
</dbReference>
<evidence type="ECO:0000256" key="1">
    <source>
        <dbReference type="SAM" id="Phobius"/>
    </source>
</evidence>
<keyword evidence="1" id="KW-1133">Transmembrane helix</keyword>
<keyword evidence="1" id="KW-0812">Transmembrane</keyword>
<dbReference type="PaxDb" id="479437-Elen_3089"/>
<dbReference type="KEGG" id="ele:Elen_3089"/>
<reference evidence="2 3" key="1">
    <citation type="journal article" date="2009" name="Stand. Genomic Sci.">
        <title>Complete genome sequence of Eggerthella lenta type strain (IPP VPI 0255).</title>
        <authorList>
            <person name="Saunders E."/>
            <person name="Pukall R."/>
            <person name="Abt B."/>
            <person name="Lapidus A."/>
            <person name="Glavina Del Rio T."/>
            <person name="Copeland A."/>
            <person name="Tice H."/>
            <person name="Cheng J.F."/>
            <person name="Lucas S."/>
            <person name="Chen F."/>
            <person name="Nolan M."/>
            <person name="Bruce D."/>
            <person name="Goodwin L."/>
            <person name="Pitluck S."/>
            <person name="Ivanova N."/>
            <person name="Mavromatis K."/>
            <person name="Ovchinnikova G."/>
            <person name="Pati A."/>
            <person name="Chen A."/>
            <person name="Palaniappan K."/>
            <person name="Land M."/>
            <person name="Hauser L."/>
            <person name="Chang Y.J."/>
            <person name="Jeffries C.D."/>
            <person name="Chain P."/>
            <person name="Meincke L."/>
            <person name="Sims D."/>
            <person name="Brettin T."/>
            <person name="Detter J.C."/>
            <person name="Goker M."/>
            <person name="Bristow J."/>
            <person name="Eisen J.A."/>
            <person name="Markowitz V."/>
            <person name="Hugenholtz P."/>
            <person name="Kyrpides N.C."/>
            <person name="Klenk H.P."/>
            <person name="Han C."/>
        </authorList>
    </citation>
    <scope>NUCLEOTIDE SEQUENCE [LARGE SCALE GENOMIC DNA]</scope>
    <source>
        <strain evidence="3">ATCC 25559 / DSM 2243 / CCUG 17323 / JCM 9979 / KCTC 3265 / NCTC 11813 / VPI 0255 / 1899 B</strain>
    </source>
</reference>
<dbReference type="EMBL" id="CP001726">
    <property type="protein sequence ID" value="ACV57031.1"/>
    <property type="molecule type" value="Genomic_DNA"/>
</dbReference>
<evidence type="ECO:0000313" key="2">
    <source>
        <dbReference type="EMBL" id="ACV57031.1"/>
    </source>
</evidence>
<feature type="transmembrane region" description="Helical" evidence="1">
    <location>
        <begin position="144"/>
        <end position="165"/>
    </location>
</feature>
<keyword evidence="3" id="KW-1185">Reference proteome</keyword>
<dbReference type="HOGENOM" id="CLU_093450_0_0_11"/>
<dbReference type="STRING" id="479437.Elen_3089"/>
<feature type="transmembrane region" description="Helical" evidence="1">
    <location>
        <begin position="116"/>
        <end position="132"/>
    </location>
</feature>
<feature type="transmembrane region" description="Helical" evidence="1">
    <location>
        <begin position="66"/>
        <end position="86"/>
    </location>
</feature>
<gene>
    <name evidence="2" type="ordered locus">Elen_3089</name>
</gene>
<dbReference type="Proteomes" id="UP000001377">
    <property type="component" value="Chromosome"/>
</dbReference>
<dbReference type="NCBIfam" id="TIGR02185">
    <property type="entry name" value="Trep_Strep"/>
    <property type="match status" value="1"/>
</dbReference>
<proteinExistence type="predicted"/>